<keyword evidence="3" id="KW-1185">Reference proteome</keyword>
<accession>A0A5C8NMI5</accession>
<name>A0A5C8NMI5_9ACTN</name>
<sequence length="163" mass="17424">MRRGIGLATLLVAAVLVGAAPAQSAQTDVTSFESVRLALLPIPKGPPPDVKFTRHIYANTTLDGVPVMLDACQGPISVRLGPRNSVLVAEHDYCGGSGWIPKLKNGDGVKLSGDGVRAGVYEVTEIRYGLRRKAMVKDMPRTDVVLQTCVTKTKLVLVGLEKF</sequence>
<dbReference type="RefSeq" id="WP_147684533.1">
    <property type="nucleotide sequence ID" value="NZ_VDUX01000002.1"/>
</dbReference>
<comment type="caution">
    <text evidence="2">The sequence shown here is derived from an EMBL/GenBank/DDBJ whole genome shotgun (WGS) entry which is preliminary data.</text>
</comment>
<evidence type="ECO:0000313" key="2">
    <source>
        <dbReference type="EMBL" id="TXL62135.1"/>
    </source>
</evidence>
<evidence type="ECO:0008006" key="4">
    <source>
        <dbReference type="Google" id="ProtNLM"/>
    </source>
</evidence>
<reference evidence="2 3" key="1">
    <citation type="submission" date="2019-06" db="EMBL/GenBank/DDBJ databases">
        <title>Aeromicrobium sp. nov., isolated from a maize field.</title>
        <authorList>
            <person name="Lin S.-Y."/>
            <person name="Tsai C.-F."/>
            <person name="Young C.-C."/>
        </authorList>
    </citation>
    <scope>NUCLEOTIDE SEQUENCE [LARGE SCALE GENOMIC DNA]</scope>
    <source>
        <strain evidence="2 3">CC-CFT486</strain>
    </source>
</reference>
<keyword evidence="1" id="KW-0732">Signal</keyword>
<proteinExistence type="predicted"/>
<dbReference type="AlphaFoldDB" id="A0A5C8NMI5"/>
<dbReference type="EMBL" id="VDUX01000002">
    <property type="protein sequence ID" value="TXL62135.1"/>
    <property type="molecule type" value="Genomic_DNA"/>
</dbReference>
<feature type="chain" id="PRO_5022948519" description="Sortase" evidence="1">
    <location>
        <begin position="25"/>
        <end position="163"/>
    </location>
</feature>
<gene>
    <name evidence="2" type="ORF">FHP06_05350</name>
</gene>
<protein>
    <recommendedName>
        <fullName evidence="4">Sortase</fullName>
    </recommendedName>
</protein>
<evidence type="ECO:0000256" key="1">
    <source>
        <dbReference type="SAM" id="SignalP"/>
    </source>
</evidence>
<dbReference type="OrthoDB" id="3748209at2"/>
<feature type="signal peptide" evidence="1">
    <location>
        <begin position="1"/>
        <end position="24"/>
    </location>
</feature>
<evidence type="ECO:0000313" key="3">
    <source>
        <dbReference type="Proteomes" id="UP000321571"/>
    </source>
</evidence>
<organism evidence="2 3">
    <name type="scientific">Aeromicrobium terrae</name>
    <dbReference type="NCBI Taxonomy" id="2498846"/>
    <lineage>
        <taxon>Bacteria</taxon>
        <taxon>Bacillati</taxon>
        <taxon>Actinomycetota</taxon>
        <taxon>Actinomycetes</taxon>
        <taxon>Propionibacteriales</taxon>
        <taxon>Nocardioidaceae</taxon>
        <taxon>Aeromicrobium</taxon>
    </lineage>
</organism>
<dbReference type="Proteomes" id="UP000321571">
    <property type="component" value="Unassembled WGS sequence"/>
</dbReference>